<keyword evidence="2" id="KW-0472">Membrane</keyword>
<evidence type="ECO:0000313" key="3">
    <source>
        <dbReference type="EMBL" id="RMY99186.1"/>
    </source>
</evidence>
<feature type="compositionally biased region" description="Polar residues" evidence="1">
    <location>
        <begin position="9"/>
        <end position="28"/>
    </location>
</feature>
<keyword evidence="2" id="KW-0812">Transmembrane</keyword>
<dbReference type="VEuPathDB" id="FungiDB:BTJ68_11636"/>
<reference evidence="3 4" key="1">
    <citation type="journal article" date="2018" name="BMC Genomics">
        <title>Genomic evidence for intraspecific hybridization in a clonal and extremely halotolerant yeast.</title>
        <authorList>
            <person name="Gostincar C."/>
            <person name="Stajich J.E."/>
            <person name="Zupancic J."/>
            <person name="Zalar P."/>
            <person name="Gunde-Cimerman N."/>
        </authorList>
    </citation>
    <scope>NUCLEOTIDE SEQUENCE [LARGE SCALE GENOMIC DNA]</scope>
    <source>
        <strain evidence="3 4">EXF-171</strain>
    </source>
</reference>
<gene>
    <name evidence="3" type="ORF">D0862_07226</name>
</gene>
<feature type="compositionally biased region" description="Polar residues" evidence="1">
    <location>
        <begin position="48"/>
        <end position="111"/>
    </location>
</feature>
<comment type="caution">
    <text evidence="3">The sequence shown here is derived from an EMBL/GenBank/DDBJ whole genome shotgun (WGS) entry which is preliminary data.</text>
</comment>
<evidence type="ECO:0000256" key="1">
    <source>
        <dbReference type="SAM" id="MobiDB-lite"/>
    </source>
</evidence>
<dbReference type="EMBL" id="QWIQ01000222">
    <property type="protein sequence ID" value="RMY99186.1"/>
    <property type="molecule type" value="Genomic_DNA"/>
</dbReference>
<evidence type="ECO:0000313" key="4">
    <source>
        <dbReference type="Proteomes" id="UP000281468"/>
    </source>
</evidence>
<proteinExistence type="predicted"/>
<accession>A0A3M7GEH3</accession>
<feature type="region of interest" description="Disordered" evidence="1">
    <location>
        <begin position="1"/>
        <end position="113"/>
    </location>
</feature>
<sequence length="442" mass="48465">MIYAIKFIDSTTSAMPDNTSTEQSTPTTKADDGAPQSEEEEGGVPQASPATPTERSTTNVEVPVSNKPTSEAVPNNDAQTATSVATTPVSGSSTTVNADQQTLSATPSNANKAHDRGVSTGALAGGIIGAALAAALITGLVTFWYMRKTSYRNSRTSRHNDRHRRLYKDDKHTGLGAGRARRMELTSDASMSRASWEQYLPQSLDDHTIQNSVKVLFDQIQLHVENFYFSPHDPIKLPPEEHERLSELQTPHLPGPLVDCMMSSRSVLPVIKHCLAYQVAQGMMAGPQPRLLPMGFTYVGGDRGLPDSTGRKAVAARQAFNMWRMLTAYFRQDARTQTESAALLAHNIEMDVDTFTDAFAKWRNGSQDVAGAKSHLEGLLNNAASVAMTLFSQPFMYQFSWMHASQKHRSLVVVPTFSKVMDEQGRALEQPQELVRLVAERI</sequence>
<organism evidence="3 4">
    <name type="scientific">Hortaea werneckii</name>
    <name type="common">Black yeast</name>
    <name type="synonym">Cladosporium werneckii</name>
    <dbReference type="NCBI Taxonomy" id="91943"/>
    <lineage>
        <taxon>Eukaryota</taxon>
        <taxon>Fungi</taxon>
        <taxon>Dikarya</taxon>
        <taxon>Ascomycota</taxon>
        <taxon>Pezizomycotina</taxon>
        <taxon>Dothideomycetes</taxon>
        <taxon>Dothideomycetidae</taxon>
        <taxon>Mycosphaerellales</taxon>
        <taxon>Teratosphaeriaceae</taxon>
        <taxon>Hortaea</taxon>
    </lineage>
</organism>
<dbReference type="Proteomes" id="UP000281468">
    <property type="component" value="Unassembled WGS sequence"/>
</dbReference>
<feature type="transmembrane region" description="Helical" evidence="2">
    <location>
        <begin position="122"/>
        <end position="145"/>
    </location>
</feature>
<protein>
    <submittedName>
        <fullName evidence="3">Uncharacterized protein</fullName>
    </submittedName>
</protein>
<keyword evidence="2" id="KW-1133">Transmembrane helix</keyword>
<evidence type="ECO:0000256" key="2">
    <source>
        <dbReference type="SAM" id="Phobius"/>
    </source>
</evidence>
<name>A0A3M7GEH3_HORWE</name>
<dbReference type="AlphaFoldDB" id="A0A3M7GEH3"/>